<evidence type="ECO:0000313" key="9">
    <source>
        <dbReference type="Proteomes" id="UP000235371"/>
    </source>
</evidence>
<evidence type="ECO:0000259" key="7">
    <source>
        <dbReference type="PROSITE" id="PS50850"/>
    </source>
</evidence>
<feature type="transmembrane region" description="Helical" evidence="6">
    <location>
        <begin position="220"/>
        <end position="248"/>
    </location>
</feature>
<proteinExistence type="predicted"/>
<dbReference type="PANTHER" id="PTHR23507">
    <property type="entry name" value="ZGC:174356"/>
    <property type="match status" value="1"/>
</dbReference>
<dbReference type="InterPro" id="IPR011701">
    <property type="entry name" value="MFS"/>
</dbReference>
<evidence type="ECO:0000256" key="3">
    <source>
        <dbReference type="ARBA" id="ARBA00022989"/>
    </source>
</evidence>
<dbReference type="PROSITE" id="PS50850">
    <property type="entry name" value="MFS"/>
    <property type="match status" value="1"/>
</dbReference>
<dbReference type="GeneID" id="36586613"/>
<dbReference type="EMBL" id="KZ613866">
    <property type="protein sequence ID" value="PMD54069.1"/>
    <property type="molecule type" value="Genomic_DNA"/>
</dbReference>
<evidence type="ECO:0000313" key="8">
    <source>
        <dbReference type="EMBL" id="PMD54069.1"/>
    </source>
</evidence>
<dbReference type="Proteomes" id="UP000235371">
    <property type="component" value="Unassembled WGS sequence"/>
</dbReference>
<keyword evidence="3 6" id="KW-1133">Transmembrane helix</keyword>
<feature type="transmembrane region" description="Helical" evidence="6">
    <location>
        <begin position="549"/>
        <end position="572"/>
    </location>
</feature>
<dbReference type="Pfam" id="PF07690">
    <property type="entry name" value="MFS_1"/>
    <property type="match status" value="1"/>
</dbReference>
<feature type="transmembrane region" description="Helical" evidence="6">
    <location>
        <begin position="193"/>
        <end position="214"/>
    </location>
</feature>
<dbReference type="OrthoDB" id="3026777at2759"/>
<evidence type="ECO:0000256" key="4">
    <source>
        <dbReference type="ARBA" id="ARBA00023136"/>
    </source>
</evidence>
<dbReference type="GO" id="GO:0016020">
    <property type="term" value="C:membrane"/>
    <property type="evidence" value="ECO:0007669"/>
    <property type="project" value="UniProtKB-SubCell"/>
</dbReference>
<feature type="transmembrane region" description="Helical" evidence="6">
    <location>
        <begin position="371"/>
        <end position="396"/>
    </location>
</feature>
<dbReference type="FunCoup" id="A0A2J6STJ0">
    <property type="interactions" value="92"/>
</dbReference>
<dbReference type="InterPro" id="IPR036259">
    <property type="entry name" value="MFS_trans_sf"/>
</dbReference>
<dbReference type="InterPro" id="IPR020846">
    <property type="entry name" value="MFS_dom"/>
</dbReference>
<dbReference type="SUPFAM" id="SSF103473">
    <property type="entry name" value="MFS general substrate transporter"/>
    <property type="match status" value="1"/>
</dbReference>
<feature type="compositionally biased region" description="Basic and acidic residues" evidence="5">
    <location>
        <begin position="11"/>
        <end position="22"/>
    </location>
</feature>
<dbReference type="Gene3D" id="1.20.1250.20">
    <property type="entry name" value="MFS general substrate transporter like domains"/>
    <property type="match status" value="1"/>
</dbReference>
<comment type="subcellular location">
    <subcellularLocation>
        <location evidence="1">Membrane</location>
        <topology evidence="1">Multi-pass membrane protein</topology>
    </subcellularLocation>
</comment>
<keyword evidence="2 6" id="KW-0812">Transmembrane</keyword>
<dbReference type="GO" id="GO:0022857">
    <property type="term" value="F:transmembrane transporter activity"/>
    <property type="evidence" value="ECO:0007669"/>
    <property type="project" value="InterPro"/>
</dbReference>
<feature type="domain" description="Major facilitator superfamily (MFS) profile" evidence="7">
    <location>
        <begin position="92"/>
        <end position="577"/>
    </location>
</feature>
<dbReference type="PANTHER" id="PTHR23507:SF40">
    <property type="entry name" value="TETRACYCLINE-EFFLUX TRANSPORTER"/>
    <property type="match status" value="1"/>
</dbReference>
<evidence type="ECO:0000256" key="1">
    <source>
        <dbReference type="ARBA" id="ARBA00004141"/>
    </source>
</evidence>
<accession>A0A2J6STJ0</accession>
<gene>
    <name evidence="8" type="ORF">K444DRAFT_598475</name>
</gene>
<feature type="transmembrane region" description="Helical" evidence="6">
    <location>
        <begin position="84"/>
        <end position="104"/>
    </location>
</feature>
<feature type="transmembrane region" description="Helical" evidence="6">
    <location>
        <begin position="162"/>
        <end position="181"/>
    </location>
</feature>
<feature type="transmembrane region" description="Helical" evidence="6">
    <location>
        <begin position="520"/>
        <end position="543"/>
    </location>
</feature>
<evidence type="ECO:0000256" key="6">
    <source>
        <dbReference type="SAM" id="Phobius"/>
    </source>
</evidence>
<feature type="transmembrane region" description="Helical" evidence="6">
    <location>
        <begin position="288"/>
        <end position="310"/>
    </location>
</feature>
<feature type="transmembrane region" description="Helical" evidence="6">
    <location>
        <begin position="416"/>
        <end position="433"/>
    </location>
</feature>
<dbReference type="InParanoid" id="A0A2J6STJ0"/>
<protein>
    <submittedName>
        <fullName evidence="8">MFS general substrate transporter</fullName>
    </submittedName>
</protein>
<feature type="transmembrane region" description="Helical" evidence="6">
    <location>
        <begin position="260"/>
        <end position="282"/>
    </location>
</feature>
<keyword evidence="4 6" id="KW-0472">Membrane</keyword>
<evidence type="ECO:0000256" key="5">
    <source>
        <dbReference type="SAM" id="MobiDB-lite"/>
    </source>
</evidence>
<sequence>MDNQNESQGGVRERSNGRHDGEIWGAKDSLKRNAGMNKISSDEITPLLDSGSGSSEEDGEDRTETVWAGYADFEGVTWWHKPSMLWLIGPFFLLTLAMGGILVPKLNLILSLVCREYLVESNENLLLRPSIIGTLTLKPSLMDMDNEKCRHIPEVQAMATKFMLALTIVAGMLSAVMAPKLGALSDRFGRLKLLIITSLGGFFGEIITILAGTFPDTIHYRWLLVGAVFDGFCGSLTASMALTHAYAADCTPPPKRAVTFGYFHACLFGGIAVGPLIAALIVKKTGSIVTMFYFALAIHTLFIFYIVLVVPESLTKKRQLLAREKYAAEMGGRFNGPIGWKATLKRANILAPLKILYPTGPGTSSALRANLILLSTVDTIIFGVAMGAMTVVVYYMGYQFDWDTAQISVFTSVVNSFRVSTLVLVLPGLNYLVRTRRANKQRRDSGFATPEPNSGSDTLDLSIIRVAIFLEFIGFTGYALVRTGGLFVLAGIVTSFGGIASPTLQSALTKHVPHDKIGQLLGATGLLHALARIICPLIFNMIYAWTVKGFPQAVFVVLSGCFVVAFFCSWFIRPHIYLEDPVMQRGQTRTNTDPDVLLDEEITGI</sequence>
<dbReference type="AlphaFoldDB" id="A0A2J6STJ0"/>
<feature type="region of interest" description="Disordered" evidence="5">
    <location>
        <begin position="1"/>
        <end position="61"/>
    </location>
</feature>
<organism evidence="8 9">
    <name type="scientific">Hyaloscypha bicolor E</name>
    <dbReference type="NCBI Taxonomy" id="1095630"/>
    <lineage>
        <taxon>Eukaryota</taxon>
        <taxon>Fungi</taxon>
        <taxon>Dikarya</taxon>
        <taxon>Ascomycota</taxon>
        <taxon>Pezizomycotina</taxon>
        <taxon>Leotiomycetes</taxon>
        <taxon>Helotiales</taxon>
        <taxon>Hyaloscyphaceae</taxon>
        <taxon>Hyaloscypha</taxon>
        <taxon>Hyaloscypha bicolor</taxon>
    </lineage>
</organism>
<reference evidence="8 9" key="1">
    <citation type="submission" date="2016-04" db="EMBL/GenBank/DDBJ databases">
        <title>A degradative enzymes factory behind the ericoid mycorrhizal symbiosis.</title>
        <authorList>
            <consortium name="DOE Joint Genome Institute"/>
            <person name="Martino E."/>
            <person name="Morin E."/>
            <person name="Grelet G."/>
            <person name="Kuo A."/>
            <person name="Kohler A."/>
            <person name="Daghino S."/>
            <person name="Barry K."/>
            <person name="Choi C."/>
            <person name="Cichocki N."/>
            <person name="Clum A."/>
            <person name="Copeland A."/>
            <person name="Hainaut M."/>
            <person name="Haridas S."/>
            <person name="Labutti K."/>
            <person name="Lindquist E."/>
            <person name="Lipzen A."/>
            <person name="Khouja H.-R."/>
            <person name="Murat C."/>
            <person name="Ohm R."/>
            <person name="Olson A."/>
            <person name="Spatafora J."/>
            <person name="Veneault-Fourrey C."/>
            <person name="Henrissat B."/>
            <person name="Grigoriev I."/>
            <person name="Martin F."/>
            <person name="Perotto S."/>
        </authorList>
    </citation>
    <scope>NUCLEOTIDE SEQUENCE [LARGE SCALE GENOMIC DNA]</scope>
    <source>
        <strain evidence="8 9">E</strain>
    </source>
</reference>
<feature type="transmembrane region" description="Helical" evidence="6">
    <location>
        <begin position="487"/>
        <end position="508"/>
    </location>
</feature>
<keyword evidence="9" id="KW-1185">Reference proteome</keyword>
<dbReference type="STRING" id="1095630.A0A2J6STJ0"/>
<dbReference type="RefSeq" id="XP_024730973.1">
    <property type="nucleotide sequence ID" value="XM_024878536.1"/>
</dbReference>
<evidence type="ECO:0000256" key="2">
    <source>
        <dbReference type="ARBA" id="ARBA00022692"/>
    </source>
</evidence>
<name>A0A2J6STJ0_9HELO</name>